<proteinExistence type="predicted"/>
<name>A0A7C1P440_THEPE</name>
<dbReference type="EMBL" id="DSKP01000033">
    <property type="protein sequence ID" value="HEB48352.1"/>
    <property type="molecule type" value="Genomic_DNA"/>
</dbReference>
<evidence type="ECO:0000313" key="1">
    <source>
        <dbReference type="EMBL" id="HEB48352.1"/>
    </source>
</evidence>
<accession>A0A7C1P440</accession>
<dbReference type="AlphaFoldDB" id="A0A7C1P440"/>
<protein>
    <submittedName>
        <fullName evidence="1">Uncharacterized protein</fullName>
    </submittedName>
</protein>
<gene>
    <name evidence="1" type="ORF">ENP77_00950</name>
</gene>
<organism evidence="1">
    <name type="scientific">Thermofilum pendens</name>
    <dbReference type="NCBI Taxonomy" id="2269"/>
    <lineage>
        <taxon>Archaea</taxon>
        <taxon>Thermoproteota</taxon>
        <taxon>Thermoprotei</taxon>
        <taxon>Thermofilales</taxon>
        <taxon>Thermofilaceae</taxon>
        <taxon>Thermofilum</taxon>
    </lineage>
</organism>
<reference evidence="1" key="1">
    <citation type="journal article" date="2020" name="mSystems">
        <title>Genome- and Community-Level Interaction Insights into Carbon Utilization and Element Cycling Functions of Hydrothermarchaeota in Hydrothermal Sediment.</title>
        <authorList>
            <person name="Zhou Z."/>
            <person name="Liu Y."/>
            <person name="Xu W."/>
            <person name="Pan J."/>
            <person name="Luo Z.H."/>
            <person name="Li M."/>
        </authorList>
    </citation>
    <scope>NUCLEOTIDE SEQUENCE [LARGE SCALE GENOMIC DNA]</scope>
    <source>
        <strain evidence="1">SpSt-25</strain>
    </source>
</reference>
<sequence length="150" mass="16919">MKSFSFTLKQVDPVSNDLTVTTALFKVEGKNLVRLYGTSREFTEEDFIDFDRDIGAVVGISVNDLFHGDSSVRVEEVVVQPPAKLLKVVKVEEKYGKTRFYLIVTEVSATGEERVLYSNHRSLMVTLNKSVEDVSKILGVNEDSIWDLLK</sequence>
<comment type="caution">
    <text evidence="1">The sequence shown here is derived from an EMBL/GenBank/DDBJ whole genome shotgun (WGS) entry which is preliminary data.</text>
</comment>